<proteinExistence type="predicted"/>
<keyword evidence="2" id="KW-1185">Reference proteome</keyword>
<dbReference type="Proteomes" id="UP000184268">
    <property type="component" value="Unassembled WGS sequence"/>
</dbReference>
<gene>
    <name evidence="1" type="ORF">SAMN02745129_2077</name>
</gene>
<accession>A0A1M5TCZ9</accession>
<organism evidence="1 2">
    <name type="scientific">Ferrimonas marina</name>
    <dbReference type="NCBI Taxonomy" id="299255"/>
    <lineage>
        <taxon>Bacteria</taxon>
        <taxon>Pseudomonadati</taxon>
        <taxon>Pseudomonadota</taxon>
        <taxon>Gammaproteobacteria</taxon>
        <taxon>Alteromonadales</taxon>
        <taxon>Ferrimonadaceae</taxon>
        <taxon>Ferrimonas</taxon>
    </lineage>
</organism>
<dbReference type="EMBL" id="FQXG01000003">
    <property type="protein sequence ID" value="SHH48223.1"/>
    <property type="molecule type" value="Genomic_DNA"/>
</dbReference>
<dbReference type="RefSeq" id="WP_067663405.1">
    <property type="nucleotide sequence ID" value="NZ_FQXG01000003.1"/>
</dbReference>
<evidence type="ECO:0000313" key="1">
    <source>
        <dbReference type="EMBL" id="SHH48223.1"/>
    </source>
</evidence>
<evidence type="ECO:0000313" key="2">
    <source>
        <dbReference type="Proteomes" id="UP000184268"/>
    </source>
</evidence>
<sequence length="162" mass="18316">MNGTELDEPLGFAKRNPDLFDNRPSHGLKATLLASQALSESLGQYSHYKDGSGEPVSFVLAFPVHLESLLQYPRWVAAQVDSARNMLYLIAEVTMDGETVRCAIQFRLRPKRIALIKRFGAIELAQLDAFLEGGKTVLTIEVSEFSTMDWEKRAEKRETVRW</sequence>
<protein>
    <submittedName>
        <fullName evidence="1">Uncharacterized protein</fullName>
    </submittedName>
</protein>
<dbReference type="STRING" id="299255.SAMN02745129_2077"/>
<dbReference type="AlphaFoldDB" id="A0A1M5TCZ9"/>
<name>A0A1M5TCZ9_9GAMM</name>
<reference evidence="1 2" key="1">
    <citation type="submission" date="2016-11" db="EMBL/GenBank/DDBJ databases">
        <authorList>
            <person name="Jaros S."/>
            <person name="Januszkiewicz K."/>
            <person name="Wedrychowicz H."/>
        </authorList>
    </citation>
    <scope>NUCLEOTIDE SEQUENCE [LARGE SCALE GENOMIC DNA]</scope>
    <source>
        <strain evidence="1 2">DSM 16917</strain>
    </source>
</reference>